<dbReference type="GO" id="GO:0000785">
    <property type="term" value="C:chromatin"/>
    <property type="evidence" value="ECO:0007669"/>
    <property type="project" value="UniProtKB-ARBA"/>
</dbReference>
<dbReference type="FunFam" id="3.30.160.60:FF:000965">
    <property type="entry name" value="Neurotrophin receptor-interacting factor homolog"/>
    <property type="match status" value="1"/>
</dbReference>
<dbReference type="Gene3D" id="3.30.160.60">
    <property type="entry name" value="Classic Zinc Finger"/>
    <property type="match status" value="34"/>
</dbReference>
<feature type="domain" description="C2H2-type" evidence="15">
    <location>
        <begin position="790"/>
        <end position="817"/>
    </location>
</feature>
<evidence type="ECO:0000256" key="14">
    <source>
        <dbReference type="SAM" id="MobiDB-lite"/>
    </source>
</evidence>
<comment type="subcellular location">
    <subcellularLocation>
        <location evidence="1">Nucleus</location>
    </subcellularLocation>
</comment>
<evidence type="ECO:0000256" key="6">
    <source>
        <dbReference type="ARBA" id="ARBA00022771"/>
    </source>
</evidence>
<dbReference type="EMBL" id="QDEB01009783">
    <property type="protein sequence ID" value="RZC42243.1"/>
    <property type="molecule type" value="Genomic_DNA"/>
</dbReference>
<feature type="region of interest" description="Disordered" evidence="14">
    <location>
        <begin position="214"/>
        <end position="253"/>
    </location>
</feature>
<dbReference type="Pfam" id="PF12874">
    <property type="entry name" value="zf-met"/>
    <property type="match status" value="3"/>
</dbReference>
<dbReference type="InterPro" id="IPR012934">
    <property type="entry name" value="Znf_AD"/>
</dbReference>
<dbReference type="SUPFAM" id="SSF57667">
    <property type="entry name" value="beta-beta-alpha zinc fingers"/>
    <property type="match status" value="26"/>
</dbReference>
<evidence type="ECO:0000256" key="10">
    <source>
        <dbReference type="ARBA" id="ARBA00023163"/>
    </source>
</evidence>
<feature type="domain" description="C2H2-type" evidence="15">
    <location>
        <begin position="1450"/>
        <end position="1473"/>
    </location>
</feature>
<evidence type="ECO:0000256" key="5">
    <source>
        <dbReference type="ARBA" id="ARBA00022737"/>
    </source>
</evidence>
<dbReference type="FunFam" id="3.30.160.60:FF:000290">
    <property type="entry name" value="Zinc finger protein 697 isoform X1"/>
    <property type="match status" value="1"/>
</dbReference>
<feature type="domain" description="C2H2-type" evidence="15">
    <location>
        <begin position="1701"/>
        <end position="1724"/>
    </location>
</feature>
<dbReference type="GO" id="GO:0005634">
    <property type="term" value="C:nucleus"/>
    <property type="evidence" value="ECO:0007669"/>
    <property type="project" value="UniProtKB-SubCell"/>
</dbReference>
<feature type="domain" description="C2H2-type" evidence="15">
    <location>
        <begin position="1261"/>
        <end position="1289"/>
    </location>
</feature>
<sequence length="1728" mass="199387">MGSIDDIMQLCRLCLVKDQVNIPIFDETSDIRQTFLKINSCLPVKVSRDDNLPKKICDGCSYKLDMLYIFRNTSVDSEKQLITWLNQAGLSSLSQAAVKDGATKPEIMVKQETFETTDARIDDNPEMGVDAHPDMNMEAQHPEMGVDAHSYIMQQQKLPYQQEFAFGEPSGSAVGLIAEEPAPKRAKRAAALKKHVPLETDEDELDAAMQITKAEEEDSDDVDQPDYVEAPSTSADDQPGPSGVGKGTIEAPHRLKVHTPQRYQCSVCGKKFKERCRLKLHSETHSKEKLYYCGFCDEHLRTYQQLLAHKRNHQNFKEFVCPECGRKLRSAATLKEHIAAHKGVQYPCPICQQPFRSKFILKCHKKTHDANYEQTRIVKCNACQKEFMSENSLKKHIRKSHKGERHLCEVCGKSLTSAASLRDHVLIHTGEKPFSCHYCEKKFAKKQHLTDHLRVHTKEKPHACEFCDKRYSQRTPLTLHIRAIHNGEKPHACLICPKLCNKGFKTHRQLKSHSDVHRPEKSYYCDVCEKYLQTQGELSKHKRYHSNYTGLMCCGRRYRSEETYRAHQNFCHQTTYICDVCQKTFKRMSNLKTHEKIHKEGYKPPSFNCDKCDKTFSGKKDLKLHVESIHEGKPPQFICEICGKIVKSRTSLKDHLKIHSGDKSVICTYCGKSFTSQRYLKVHLRVHTKEKPHACKFCDKKYSQATPLTLHVRAVHTGEKPYGCSICEKRFISRTLLNAHLKAHSLRSHRYKVHYSQKSKTLPCSECGKFFRTESALKTHMEVHEKTLKYYCDFCDKHLTTYYQMANHKYLHSQKPGGKIVCPDCGKTYSAASKTAYNNHRLLHNSEVNFVCDKCGKAFAYEANLREHKIIHDENYKPPTVICKICSDKKFKSLSGLRHHLLRFHRGRRHLCEICGKALMSGTSLRDHMMSHTGDKPYVCSVCKKAFTKKDYLTCHMRVHTKEKPFTCKFCQKGFAQSCSLRVHVKTVHEGKKPYVCDICSKQFGTKGLLLEESLEIEETKLKYPFFDPKNTCKKCNVIFENFNALRRHRYRHHSIYDFECSVCGKLFRDPSSLKIHMEIHDTSGNKKYYCDVCEKPLKTYYQLNSHRHHHSKIEETFICPNCGKIYKTKQAFKNHCLRHAGTNLACDKCGKYYASEKTLKAHKMTHDDNYISPEITCSLCSEKKFACPSSLRRHLRKIHQGKLHLCEVCGKAVMTSTSLRDHMKKHTGERPFGCGECGKKFSTNSYLTVHKRVHTKEKPYKCKCCGRAFSQVCSLTLHVRTVHEGKKPHVCEICSKGFATKTLLNSHLSFDTYPQLLSHRYKIHKSKIKTLACPVCGKLFQFRSSLKDHMEVHDETMKYYCDFCEKPLKTYYQLANHKNLHSKTGTRFVCPDCGKVYGCKSKTAFKNHLLLHSAPNSLVCDKCGKSYATERYLELTKVEEVGASLSEGHLCRRCSIKFPTKQLLRKHHRDVHWEKIYSCLVCGKKFKTRGAFRTHSEIHSEDTPYYCEECDKYLRTKNALASHLRRHSSVRLPCSECKKTFRNESSFNRHYNAHHKVHKCETCERIYKSSHKLIEHKKTHDANYKSFTCQICERLFVDEKGLQYHCKVIHEGQRHLCEVCGKALRSASSLSDHTKIHTGEKPFSCDYCDKKFTKKTSLVVHVRVHTKEKPHLCKFCEKSYSQIGSLTMHVRAVHSGVKPYPCLICSKSFINKTLLNAHLKSHSVKVV</sequence>
<feature type="binding site" evidence="13">
    <location>
        <position position="57"/>
    </location>
    <ligand>
        <name>Zn(2+)</name>
        <dbReference type="ChEBI" id="CHEBI:29105"/>
    </ligand>
</feature>
<evidence type="ECO:0000256" key="8">
    <source>
        <dbReference type="ARBA" id="ARBA00023015"/>
    </source>
</evidence>
<dbReference type="InterPro" id="IPR013087">
    <property type="entry name" value="Znf_C2H2_type"/>
</dbReference>
<organism evidence="17 18">
    <name type="scientific">Asbolus verrucosus</name>
    <name type="common">Desert ironclad beetle</name>
    <dbReference type="NCBI Taxonomy" id="1661398"/>
    <lineage>
        <taxon>Eukaryota</taxon>
        <taxon>Metazoa</taxon>
        <taxon>Ecdysozoa</taxon>
        <taxon>Arthropoda</taxon>
        <taxon>Hexapoda</taxon>
        <taxon>Insecta</taxon>
        <taxon>Pterygota</taxon>
        <taxon>Neoptera</taxon>
        <taxon>Endopterygota</taxon>
        <taxon>Coleoptera</taxon>
        <taxon>Polyphaga</taxon>
        <taxon>Cucujiformia</taxon>
        <taxon>Tenebrionidae</taxon>
        <taxon>Pimeliinae</taxon>
        <taxon>Asbolus</taxon>
    </lineage>
</organism>
<keyword evidence="11" id="KW-0539">Nucleus</keyword>
<feature type="domain" description="C2H2-type" evidence="15">
    <location>
        <begin position="576"/>
        <end position="598"/>
    </location>
</feature>
<feature type="binding site" evidence="13">
    <location>
        <position position="60"/>
    </location>
    <ligand>
        <name>Zn(2+)</name>
        <dbReference type="ChEBI" id="CHEBI:29105"/>
    </ligand>
</feature>
<feature type="domain" description="C2H2-type" evidence="15">
    <location>
        <begin position="523"/>
        <end position="550"/>
    </location>
</feature>
<dbReference type="FunFam" id="3.30.160.60:FF:000100">
    <property type="entry name" value="Zinc finger 45-like"/>
    <property type="match status" value="1"/>
</dbReference>
<dbReference type="PROSITE" id="PS51915">
    <property type="entry name" value="ZAD"/>
    <property type="match status" value="1"/>
</dbReference>
<feature type="domain" description="C2H2-type" evidence="15">
    <location>
        <begin position="1644"/>
        <end position="1671"/>
    </location>
</feature>
<feature type="binding site" evidence="13">
    <location>
        <position position="11"/>
    </location>
    <ligand>
        <name>Zn(2+)</name>
        <dbReference type="ChEBI" id="CHEBI:29105"/>
    </ligand>
</feature>
<dbReference type="GO" id="GO:0040029">
    <property type="term" value="P:epigenetic regulation of gene expression"/>
    <property type="evidence" value="ECO:0007669"/>
    <property type="project" value="UniProtKB-ARBA"/>
</dbReference>
<dbReference type="FunFam" id="3.30.160.60:FF:000446">
    <property type="entry name" value="Zinc finger protein"/>
    <property type="match status" value="3"/>
</dbReference>
<comment type="caution">
    <text evidence="17">The sequence shown here is derived from an EMBL/GenBank/DDBJ whole genome shotgun (WGS) entry which is preliminary data.</text>
</comment>
<feature type="domain" description="C2H2-type" evidence="15">
    <location>
        <begin position="434"/>
        <end position="461"/>
    </location>
</feature>
<feature type="domain" description="C2H2-type" evidence="15">
    <location>
        <begin position="406"/>
        <end position="433"/>
    </location>
</feature>
<evidence type="ECO:0000259" key="16">
    <source>
        <dbReference type="PROSITE" id="PS51915"/>
    </source>
</evidence>
<feature type="domain" description="C2H2-type" evidence="15">
    <location>
        <begin position="263"/>
        <end position="290"/>
    </location>
</feature>
<evidence type="ECO:0000259" key="15">
    <source>
        <dbReference type="PROSITE" id="PS50157"/>
    </source>
</evidence>
<feature type="domain" description="C2H2-type" evidence="15">
    <location>
        <begin position="665"/>
        <end position="692"/>
    </location>
</feature>
<dbReference type="OrthoDB" id="8300205at2759"/>
<evidence type="ECO:0000256" key="12">
    <source>
        <dbReference type="PROSITE-ProRule" id="PRU00042"/>
    </source>
</evidence>
<gene>
    <name evidence="17" type="ORF">BDFB_002683</name>
</gene>
<feature type="domain" description="C2H2-type" evidence="15">
    <location>
        <begin position="910"/>
        <end position="937"/>
    </location>
</feature>
<dbReference type="SMART" id="SM00868">
    <property type="entry name" value="zf-AD"/>
    <property type="match status" value="2"/>
</dbReference>
<feature type="domain" description="C2H2-type" evidence="15">
    <location>
        <begin position="319"/>
        <end position="346"/>
    </location>
</feature>
<dbReference type="GO" id="GO:0000978">
    <property type="term" value="F:RNA polymerase II cis-regulatory region sequence-specific DNA binding"/>
    <property type="evidence" value="ECO:0007669"/>
    <property type="project" value="TreeGrafter"/>
</dbReference>
<feature type="domain" description="C2H2-type" evidence="15">
    <location>
        <begin position="938"/>
        <end position="965"/>
    </location>
</feature>
<dbReference type="Pfam" id="PF00096">
    <property type="entry name" value="zf-C2H2"/>
    <property type="match status" value="17"/>
</dbReference>
<accession>A0A482WCS5</accession>
<dbReference type="FunFam" id="3.30.160.60:FF:001049">
    <property type="entry name" value="zinc finger protein 319"/>
    <property type="match status" value="1"/>
</dbReference>
<feature type="compositionally biased region" description="Acidic residues" evidence="14">
    <location>
        <begin position="215"/>
        <end position="226"/>
    </location>
</feature>
<dbReference type="GO" id="GO:0003682">
    <property type="term" value="F:chromatin binding"/>
    <property type="evidence" value="ECO:0007669"/>
    <property type="project" value="UniProtKB-ARBA"/>
</dbReference>
<feature type="domain" description="C2H2-type" evidence="15">
    <location>
        <begin position="494"/>
        <end position="522"/>
    </location>
</feature>
<keyword evidence="4 13" id="KW-0479">Metal-binding</keyword>
<keyword evidence="8" id="KW-0805">Transcription regulation</keyword>
<feature type="binding site" evidence="13">
    <location>
        <position position="14"/>
    </location>
    <ligand>
        <name>Zn(2+)</name>
        <dbReference type="ChEBI" id="CHEBI:29105"/>
    </ligand>
</feature>
<feature type="domain" description="C2H2-type" evidence="15">
    <location>
        <begin position="1059"/>
        <end position="1081"/>
    </location>
</feature>
<feature type="domain" description="C2H2-type" evidence="15">
    <location>
        <begin position="1588"/>
        <end position="1616"/>
    </location>
</feature>
<evidence type="ECO:0000256" key="11">
    <source>
        <dbReference type="ARBA" id="ARBA00023242"/>
    </source>
</evidence>
<evidence type="ECO:0000256" key="1">
    <source>
        <dbReference type="ARBA" id="ARBA00004123"/>
    </source>
</evidence>
<feature type="domain" description="C2H2-type" evidence="15">
    <location>
        <begin position="722"/>
        <end position="749"/>
    </location>
</feature>
<feature type="domain" description="C2H2-type" evidence="15">
    <location>
        <begin position="850"/>
        <end position="877"/>
    </location>
</feature>
<dbReference type="FunFam" id="3.30.160.60:FF:000110">
    <property type="entry name" value="Zinc finger protein-like"/>
    <property type="match status" value="2"/>
</dbReference>
<dbReference type="GO" id="GO:0001228">
    <property type="term" value="F:DNA-binding transcription activator activity, RNA polymerase II-specific"/>
    <property type="evidence" value="ECO:0007669"/>
    <property type="project" value="TreeGrafter"/>
</dbReference>
<evidence type="ECO:0000313" key="17">
    <source>
        <dbReference type="EMBL" id="RZC42243.1"/>
    </source>
</evidence>
<protein>
    <submittedName>
        <fullName evidence="17">Zf-AD domain containing protein</fullName>
    </submittedName>
</protein>
<dbReference type="Proteomes" id="UP000292052">
    <property type="component" value="Unassembled WGS sequence"/>
</dbReference>
<keyword evidence="5" id="KW-0677">Repeat</keyword>
<reference evidence="17 18" key="1">
    <citation type="submission" date="2017-03" db="EMBL/GenBank/DDBJ databases">
        <title>Genome of the blue death feigning beetle - Asbolus verrucosus.</title>
        <authorList>
            <person name="Rider S.D."/>
        </authorList>
    </citation>
    <scope>NUCLEOTIDE SEQUENCE [LARGE SCALE GENOMIC DNA]</scope>
    <source>
        <strain evidence="17">Butters</strain>
        <tissue evidence="17">Head and leg muscle</tissue>
    </source>
</reference>
<feature type="domain" description="C2H2-type" evidence="15">
    <location>
        <begin position="1145"/>
        <end position="1172"/>
    </location>
</feature>
<feature type="domain" description="C2H2-type" evidence="15">
    <location>
        <begin position="1205"/>
        <end position="1232"/>
    </location>
</feature>
<keyword evidence="9" id="KW-0238">DNA-binding</keyword>
<feature type="domain" description="C2H2-type" evidence="15">
    <location>
        <begin position="1089"/>
        <end position="1116"/>
    </location>
</feature>
<keyword evidence="6 12" id="KW-0863">Zinc-finger</keyword>
<dbReference type="FunFam" id="3.30.160.60:FF:001480">
    <property type="entry name" value="Si:cabz01071911.3"/>
    <property type="match status" value="2"/>
</dbReference>
<dbReference type="GO" id="GO:0008270">
    <property type="term" value="F:zinc ion binding"/>
    <property type="evidence" value="ECO:0007669"/>
    <property type="project" value="UniProtKB-UniRule"/>
</dbReference>
<feature type="domain" description="C2H2-type" evidence="15">
    <location>
        <begin position="966"/>
        <end position="994"/>
    </location>
</feature>
<feature type="domain" description="C2H2-type" evidence="15">
    <location>
        <begin position="762"/>
        <end position="784"/>
    </location>
</feature>
<feature type="domain" description="C2H2-type" evidence="15">
    <location>
        <begin position="1360"/>
        <end position="1387"/>
    </location>
</feature>
<feature type="domain" description="C2H2-type" evidence="15">
    <location>
        <begin position="1118"/>
        <end position="1145"/>
    </location>
</feature>
<feature type="domain" description="C2H2-type" evidence="15">
    <location>
        <begin position="346"/>
        <end position="373"/>
    </location>
</feature>
<feature type="domain" description="C2H2-type" evidence="15">
    <location>
        <begin position="1616"/>
        <end position="1643"/>
    </location>
</feature>
<keyword evidence="18" id="KW-1185">Reference proteome</keyword>
<name>A0A482WCS5_ASBVE</name>
<evidence type="ECO:0000313" key="18">
    <source>
        <dbReference type="Proteomes" id="UP000292052"/>
    </source>
</evidence>
<dbReference type="SMART" id="SM00355">
    <property type="entry name" value="ZnF_C2H2"/>
    <property type="match status" value="47"/>
</dbReference>
<feature type="domain" description="C2H2-type" evidence="15">
    <location>
        <begin position="1533"/>
        <end position="1555"/>
    </location>
</feature>
<dbReference type="PANTHER" id="PTHR24376">
    <property type="entry name" value="ZINC FINGER PROTEIN"/>
    <property type="match status" value="1"/>
</dbReference>
<evidence type="ECO:0000256" key="13">
    <source>
        <dbReference type="PROSITE-ProRule" id="PRU01263"/>
    </source>
</evidence>
<dbReference type="PROSITE" id="PS00028">
    <property type="entry name" value="ZINC_FINGER_C2H2_1"/>
    <property type="match status" value="40"/>
</dbReference>
<dbReference type="SUPFAM" id="SSF57716">
    <property type="entry name" value="Glucocorticoid receptor-like (DNA-binding domain)"/>
    <property type="match status" value="1"/>
</dbReference>
<comment type="similarity">
    <text evidence="2">Belongs to the krueppel C2H2-type zinc-finger protein family.</text>
</comment>
<feature type="domain" description="C2H2-type" evidence="15">
    <location>
        <begin position="693"/>
        <end position="721"/>
    </location>
</feature>
<dbReference type="FunFam" id="3.30.160.60:FF:001963">
    <property type="entry name" value="Replication initiator 1"/>
    <property type="match status" value="1"/>
</dbReference>
<dbReference type="InterPro" id="IPR036236">
    <property type="entry name" value="Znf_C2H2_sf"/>
</dbReference>
<feature type="domain" description="C2H2-type" evidence="15">
    <location>
        <begin position="291"/>
        <end position="318"/>
    </location>
</feature>
<feature type="domain" description="C2H2-type" evidence="15">
    <location>
        <begin position="1672"/>
        <end position="1700"/>
    </location>
</feature>
<keyword evidence="10" id="KW-0804">Transcription</keyword>
<feature type="domain" description="C2H2-type" evidence="15">
    <location>
        <begin position="1559"/>
        <end position="1586"/>
    </location>
</feature>
<evidence type="ECO:0000256" key="9">
    <source>
        <dbReference type="ARBA" id="ARBA00023125"/>
    </source>
</evidence>
<feature type="domain" description="C2H2-type" evidence="15">
    <location>
        <begin position="1506"/>
        <end position="1533"/>
    </location>
</feature>
<evidence type="ECO:0000256" key="3">
    <source>
        <dbReference type="ARBA" id="ARBA00022553"/>
    </source>
</evidence>
<feature type="domain" description="C2H2-type" evidence="15">
    <location>
        <begin position="607"/>
        <end position="635"/>
    </location>
</feature>
<dbReference type="PROSITE" id="PS50157">
    <property type="entry name" value="ZINC_FINGER_C2H2_2"/>
    <property type="match status" value="41"/>
</dbReference>
<feature type="domain" description="C2H2-type" evidence="15">
    <location>
        <begin position="378"/>
        <end position="406"/>
    </location>
</feature>
<proteinExistence type="inferred from homology"/>
<dbReference type="PANTHER" id="PTHR24376:SF235">
    <property type="entry name" value="C2H2-TYPE DOMAIN-CONTAINING PROTEIN"/>
    <property type="match status" value="1"/>
</dbReference>
<dbReference type="FunFam" id="3.30.160.60:FF:000690">
    <property type="entry name" value="Zinc finger protein 354C"/>
    <property type="match status" value="1"/>
</dbReference>
<keyword evidence="3" id="KW-0597">Phosphoprotein</keyword>
<dbReference type="Pfam" id="PF13912">
    <property type="entry name" value="zf-C2H2_6"/>
    <property type="match status" value="3"/>
</dbReference>
<dbReference type="Gene3D" id="3.40.1800.20">
    <property type="match status" value="1"/>
</dbReference>
<evidence type="ECO:0000256" key="4">
    <source>
        <dbReference type="ARBA" id="ARBA00022723"/>
    </source>
</evidence>
<feature type="domain" description="C2H2-type" evidence="15">
    <location>
        <begin position="637"/>
        <end position="664"/>
    </location>
</feature>
<feature type="domain" description="C2H2-type" evidence="15">
    <location>
        <begin position="1233"/>
        <end position="1260"/>
    </location>
</feature>
<feature type="domain" description="C2H2-type" evidence="15">
    <location>
        <begin position="462"/>
        <end position="490"/>
    </location>
</feature>
<feature type="domain" description="C2H2-type" evidence="15">
    <location>
        <begin position="1478"/>
        <end position="1505"/>
    </location>
</feature>
<dbReference type="Pfam" id="PF07776">
    <property type="entry name" value="zf-AD"/>
    <property type="match status" value="1"/>
</dbReference>
<feature type="domain" description="ZAD" evidence="16">
    <location>
        <begin position="9"/>
        <end position="84"/>
    </location>
</feature>
<evidence type="ECO:0000256" key="7">
    <source>
        <dbReference type="ARBA" id="ARBA00022833"/>
    </source>
</evidence>
<evidence type="ECO:0000256" key="2">
    <source>
        <dbReference type="ARBA" id="ARBA00006991"/>
    </source>
</evidence>
<feature type="domain" description="C2H2-type" evidence="15">
    <location>
        <begin position="1332"/>
        <end position="1359"/>
    </location>
</feature>
<keyword evidence="7 13" id="KW-0862">Zinc</keyword>